<comment type="function">
    <text evidence="4">Exhibits 3'-exonuclease activities and apurinic/apyrimidinic (AP) endonuclease (in vitro). Show preferential AP endonuclease activity on double-stranded DNA substrates and 3'- exonuclease activity on single-stranded DNA.</text>
</comment>
<dbReference type="AlphaFoldDB" id="A0A9U8EK22"/>
<dbReference type="GeneID" id="106074177"/>
<comment type="similarity">
    <text evidence="1">Belongs to the metallo-dependent hydrolases superfamily. TatD-type hydrolase family.</text>
</comment>
<dbReference type="Pfam" id="PF01026">
    <property type="entry name" value="TatD_DNase"/>
    <property type="match status" value="1"/>
</dbReference>
<dbReference type="PROSITE" id="PS01091">
    <property type="entry name" value="TATD_3"/>
    <property type="match status" value="1"/>
</dbReference>
<feature type="binding site" evidence="5">
    <location>
        <position position="14"/>
    </location>
    <ligand>
        <name>a divalent metal cation</name>
        <dbReference type="ChEBI" id="CHEBI:60240"/>
        <label>1</label>
    </ligand>
</feature>
<evidence type="ECO:0000256" key="3">
    <source>
        <dbReference type="ARBA" id="ARBA00022801"/>
    </source>
</evidence>
<keyword evidence="3" id="KW-0378">Hydrolase</keyword>
<dbReference type="RefSeq" id="XP_013090360.2">
    <property type="nucleotide sequence ID" value="XM_013234906.2"/>
</dbReference>
<feature type="binding site" evidence="5">
    <location>
        <position position="155"/>
    </location>
    <ligand>
        <name>a divalent metal cation</name>
        <dbReference type="ChEBI" id="CHEBI:60240"/>
        <label>2</label>
    </ligand>
</feature>
<feature type="binding site" evidence="5">
    <location>
        <position position="178"/>
    </location>
    <ligand>
        <name>a divalent metal cation</name>
        <dbReference type="ChEBI" id="CHEBI:60240"/>
        <label>2</label>
    </ligand>
</feature>
<dbReference type="Gene3D" id="3.20.20.140">
    <property type="entry name" value="Metal-dependent hydrolases"/>
    <property type="match status" value="1"/>
</dbReference>
<keyword evidence="2 5" id="KW-0479">Metal-binding</keyword>
<dbReference type="PANTHER" id="PTHR46317:SF1">
    <property type="entry name" value="HYDROLASE, TATD FAMILY"/>
    <property type="match status" value="1"/>
</dbReference>
<gene>
    <name evidence="7" type="primary">LOC106074177</name>
</gene>
<sequence>MEQKSEFTHIVDVHTHLSDDLLIKDVGEIIQRAVQQNVYSALVVAESKLDFQPILDLHHIYPEFVLPCLGIHPIQKSGKKDEKGIEIKRSVCPSDYDGVEEWIEKHVDLVGAVGEIGLDFTPRFCPLKEDKENQILIFSKQVQLAERLHLPINVHSRSASKQTIQLLKEIGAHNVLLHAFDGRASTALQGVAYGFYFSIPASVCRDEQLQKLLKVVPLDHLMIETDSPAIAPVKGTVNEPANAVISCEYIAQLKNVDIQTVKHMTTANAMKLFPKLATLPCQMMSQL</sequence>
<dbReference type="GO" id="GO:0046872">
    <property type="term" value="F:metal ion binding"/>
    <property type="evidence" value="ECO:0007669"/>
    <property type="project" value="UniProtKB-KW"/>
</dbReference>
<dbReference type="InterPro" id="IPR018228">
    <property type="entry name" value="DNase_TatD-rel_CS"/>
</dbReference>
<feature type="binding site" evidence="5">
    <location>
        <position position="115"/>
    </location>
    <ligand>
        <name>a divalent metal cation</name>
        <dbReference type="ChEBI" id="CHEBI:60240"/>
        <label>1</label>
    </ligand>
</feature>
<dbReference type="OMA" id="HTHLDMQ"/>
<feature type="binding site" evidence="5">
    <location>
        <position position="16"/>
    </location>
    <ligand>
        <name>a divalent metal cation</name>
        <dbReference type="ChEBI" id="CHEBI:60240"/>
        <label>1</label>
    </ligand>
</feature>
<protein>
    <submittedName>
        <fullName evidence="7">Deoxyribonuclease TATDN3 isoform X1</fullName>
    </submittedName>
</protein>
<evidence type="ECO:0000256" key="5">
    <source>
        <dbReference type="PIRSR" id="PIRSR005902-1"/>
    </source>
</evidence>
<evidence type="ECO:0000256" key="4">
    <source>
        <dbReference type="ARBA" id="ARBA00093287"/>
    </source>
</evidence>
<evidence type="ECO:0000313" key="6">
    <source>
        <dbReference type="Proteomes" id="UP001165740"/>
    </source>
</evidence>
<evidence type="ECO:0000256" key="1">
    <source>
        <dbReference type="ARBA" id="ARBA00009275"/>
    </source>
</evidence>
<organism evidence="6 7">
    <name type="scientific">Biomphalaria glabrata</name>
    <name type="common">Bloodfluke planorb</name>
    <name type="synonym">Freshwater snail</name>
    <dbReference type="NCBI Taxonomy" id="6526"/>
    <lineage>
        <taxon>Eukaryota</taxon>
        <taxon>Metazoa</taxon>
        <taxon>Spiralia</taxon>
        <taxon>Lophotrochozoa</taxon>
        <taxon>Mollusca</taxon>
        <taxon>Gastropoda</taxon>
        <taxon>Heterobranchia</taxon>
        <taxon>Euthyneura</taxon>
        <taxon>Panpulmonata</taxon>
        <taxon>Hygrophila</taxon>
        <taxon>Lymnaeoidea</taxon>
        <taxon>Planorbidae</taxon>
        <taxon>Biomphalaria</taxon>
    </lineage>
</organism>
<dbReference type="KEGG" id="bgt:106074177"/>
<feature type="binding site" evidence="5">
    <location>
        <position position="226"/>
    </location>
    <ligand>
        <name>a divalent metal cation</name>
        <dbReference type="ChEBI" id="CHEBI:60240"/>
        <label>1</label>
    </ligand>
</feature>
<dbReference type="InterPro" id="IPR001130">
    <property type="entry name" value="TatD-like"/>
</dbReference>
<name>A0A9U8EK22_BIOGL</name>
<dbReference type="Proteomes" id="UP001165740">
    <property type="component" value="Chromosome 3"/>
</dbReference>
<dbReference type="CDD" id="cd01310">
    <property type="entry name" value="TatD_DNAse"/>
    <property type="match status" value="1"/>
</dbReference>
<keyword evidence="6" id="KW-1185">Reference proteome</keyword>
<accession>A0A9U8EK22</accession>
<dbReference type="PANTHER" id="PTHR46317">
    <property type="entry name" value="HYDROLASE OF PHP SUPERFAMILY-RELATED PROTEIN"/>
    <property type="match status" value="1"/>
</dbReference>
<dbReference type="PIRSF" id="PIRSF005902">
    <property type="entry name" value="DNase_TatD"/>
    <property type="match status" value="1"/>
</dbReference>
<evidence type="ECO:0000313" key="7">
    <source>
        <dbReference type="RefSeq" id="XP_013090360.2"/>
    </source>
</evidence>
<dbReference type="OrthoDB" id="6048461at2759"/>
<dbReference type="GO" id="GO:0016788">
    <property type="term" value="F:hydrolase activity, acting on ester bonds"/>
    <property type="evidence" value="ECO:0007669"/>
    <property type="project" value="InterPro"/>
</dbReference>
<dbReference type="SUPFAM" id="SSF51556">
    <property type="entry name" value="Metallo-dependent hydrolases"/>
    <property type="match status" value="1"/>
</dbReference>
<dbReference type="InterPro" id="IPR032466">
    <property type="entry name" value="Metal_Hydrolase"/>
</dbReference>
<evidence type="ECO:0000256" key="2">
    <source>
        <dbReference type="ARBA" id="ARBA00022723"/>
    </source>
</evidence>
<proteinExistence type="inferred from homology"/>
<reference evidence="7" key="1">
    <citation type="submission" date="2025-08" db="UniProtKB">
        <authorList>
            <consortium name="RefSeq"/>
        </authorList>
    </citation>
    <scope>IDENTIFICATION</scope>
</reference>